<dbReference type="Proteomes" id="UP000799441">
    <property type="component" value="Unassembled WGS sequence"/>
</dbReference>
<dbReference type="OrthoDB" id="19419at2759"/>
<dbReference type="EMBL" id="MU003817">
    <property type="protein sequence ID" value="KAF2718975.1"/>
    <property type="molecule type" value="Genomic_DNA"/>
</dbReference>
<organism evidence="4 5">
    <name type="scientific">Polychaeton citri CBS 116435</name>
    <dbReference type="NCBI Taxonomy" id="1314669"/>
    <lineage>
        <taxon>Eukaryota</taxon>
        <taxon>Fungi</taxon>
        <taxon>Dikarya</taxon>
        <taxon>Ascomycota</taxon>
        <taxon>Pezizomycotina</taxon>
        <taxon>Dothideomycetes</taxon>
        <taxon>Dothideomycetidae</taxon>
        <taxon>Capnodiales</taxon>
        <taxon>Capnodiaceae</taxon>
        <taxon>Polychaeton</taxon>
    </lineage>
</organism>
<name>A0A9P4Q3S4_9PEZI</name>
<accession>A0A9P4Q3S4</accession>
<comment type="caution">
    <text evidence="4">The sequence shown here is derived from an EMBL/GenBank/DDBJ whole genome shotgun (WGS) entry which is preliminary data.</text>
</comment>
<feature type="compositionally biased region" description="Basic and acidic residues" evidence="3">
    <location>
        <begin position="212"/>
        <end position="229"/>
    </location>
</feature>
<dbReference type="InterPro" id="IPR037231">
    <property type="entry name" value="NAP-like_sf"/>
</dbReference>
<evidence type="ECO:0000256" key="2">
    <source>
        <dbReference type="RuleBase" id="RU003876"/>
    </source>
</evidence>
<dbReference type="AlphaFoldDB" id="A0A9P4Q3S4"/>
<dbReference type="GO" id="GO:0005634">
    <property type="term" value="C:nucleus"/>
    <property type="evidence" value="ECO:0007669"/>
    <property type="project" value="InterPro"/>
</dbReference>
<sequence length="332" mass="38008">MAEEAAPVSYEDLALIEDEFNDIDLDIMRIQFEKSKEVYQKRAAAVAKIPSFWPLVFEQVPLEIDQFILPQDSRLFAESLVSMEVTRPGIVAGEGEPRSLRFRFEFQPNEDFEDTVLEKSFWYRRAKDGYSGLVSEPVKIHWKKGKDLTQGLSDMAVALFEARKKAGDMTSKSVSEYAPLREKVEHWNGSNTSFFTWFGWVSDRRWISAEESEQANKKEEEKKKQRKEGQTVGEEEPSDEDLDEEDDQDVEVHEAGEQIAVTLAEEIWPKAIEFFTGAQEDEELSELDFEEDDEDMEDEDGPVDIRALVGDQGSKKSKRESGGAPPSKKQKK</sequence>
<feature type="region of interest" description="Disordered" evidence="3">
    <location>
        <begin position="212"/>
        <end position="260"/>
    </location>
</feature>
<dbReference type="InterPro" id="IPR002164">
    <property type="entry name" value="NAP_family"/>
</dbReference>
<dbReference type="PANTHER" id="PTHR11875">
    <property type="entry name" value="TESTIS-SPECIFIC Y-ENCODED PROTEIN"/>
    <property type="match status" value="1"/>
</dbReference>
<dbReference type="Pfam" id="PF00956">
    <property type="entry name" value="NAP"/>
    <property type="match status" value="1"/>
</dbReference>
<keyword evidence="5" id="KW-1185">Reference proteome</keyword>
<feature type="compositionally biased region" description="Acidic residues" evidence="3">
    <location>
        <begin position="233"/>
        <end position="249"/>
    </location>
</feature>
<comment type="similarity">
    <text evidence="1 2">Belongs to the nucleosome assembly protein (NAP) family.</text>
</comment>
<dbReference type="SUPFAM" id="SSF143113">
    <property type="entry name" value="NAP-like"/>
    <property type="match status" value="1"/>
</dbReference>
<evidence type="ECO:0008006" key="6">
    <source>
        <dbReference type="Google" id="ProtNLM"/>
    </source>
</evidence>
<proteinExistence type="inferred from homology"/>
<evidence type="ECO:0000256" key="3">
    <source>
        <dbReference type="SAM" id="MobiDB-lite"/>
    </source>
</evidence>
<feature type="compositionally biased region" description="Acidic residues" evidence="3">
    <location>
        <begin position="288"/>
        <end position="302"/>
    </location>
</feature>
<evidence type="ECO:0000256" key="1">
    <source>
        <dbReference type="ARBA" id="ARBA00009947"/>
    </source>
</evidence>
<dbReference type="Gene3D" id="3.30.1120.90">
    <property type="entry name" value="Nucleosome assembly protein"/>
    <property type="match status" value="1"/>
</dbReference>
<evidence type="ECO:0000313" key="5">
    <source>
        <dbReference type="Proteomes" id="UP000799441"/>
    </source>
</evidence>
<evidence type="ECO:0000313" key="4">
    <source>
        <dbReference type="EMBL" id="KAF2718975.1"/>
    </source>
</evidence>
<feature type="region of interest" description="Disordered" evidence="3">
    <location>
        <begin position="288"/>
        <end position="332"/>
    </location>
</feature>
<dbReference type="GO" id="GO:0006334">
    <property type="term" value="P:nucleosome assembly"/>
    <property type="evidence" value="ECO:0007669"/>
    <property type="project" value="InterPro"/>
</dbReference>
<gene>
    <name evidence="4" type="ORF">K431DRAFT_287153</name>
</gene>
<reference evidence="4" key="1">
    <citation type="journal article" date="2020" name="Stud. Mycol.">
        <title>101 Dothideomycetes genomes: a test case for predicting lifestyles and emergence of pathogens.</title>
        <authorList>
            <person name="Haridas S."/>
            <person name="Albert R."/>
            <person name="Binder M."/>
            <person name="Bloem J."/>
            <person name="Labutti K."/>
            <person name="Salamov A."/>
            <person name="Andreopoulos B."/>
            <person name="Baker S."/>
            <person name="Barry K."/>
            <person name="Bills G."/>
            <person name="Bluhm B."/>
            <person name="Cannon C."/>
            <person name="Castanera R."/>
            <person name="Culley D."/>
            <person name="Daum C."/>
            <person name="Ezra D."/>
            <person name="Gonzalez J."/>
            <person name="Henrissat B."/>
            <person name="Kuo A."/>
            <person name="Liang C."/>
            <person name="Lipzen A."/>
            <person name="Lutzoni F."/>
            <person name="Magnuson J."/>
            <person name="Mondo S."/>
            <person name="Nolan M."/>
            <person name="Ohm R."/>
            <person name="Pangilinan J."/>
            <person name="Park H.-J."/>
            <person name="Ramirez L."/>
            <person name="Alfaro M."/>
            <person name="Sun H."/>
            <person name="Tritt A."/>
            <person name="Yoshinaga Y."/>
            <person name="Zwiers L.-H."/>
            <person name="Turgeon B."/>
            <person name="Goodwin S."/>
            <person name="Spatafora J."/>
            <person name="Crous P."/>
            <person name="Grigoriev I."/>
        </authorList>
    </citation>
    <scope>NUCLEOTIDE SEQUENCE</scope>
    <source>
        <strain evidence="4">CBS 116435</strain>
    </source>
</reference>
<protein>
    <recommendedName>
        <fullName evidence="6">Nap family protein</fullName>
    </recommendedName>
</protein>